<sequence length="103" mass="11919">MFKIDSLMLQLCYNTADLQFTTFFWMKYLLIDVEPLPFSLIQKANDLEIQLLNLIINVMLFVSGFKGYEASQTLQQNSGCQFPLPCAESVWNTCNYCSLSHQF</sequence>
<dbReference type="AlphaFoldDB" id="A0D975"/>
<organism evidence="1 2">
    <name type="scientific">Paramecium tetraurelia</name>
    <dbReference type="NCBI Taxonomy" id="5888"/>
    <lineage>
        <taxon>Eukaryota</taxon>
        <taxon>Sar</taxon>
        <taxon>Alveolata</taxon>
        <taxon>Ciliophora</taxon>
        <taxon>Intramacronucleata</taxon>
        <taxon>Oligohymenophorea</taxon>
        <taxon>Peniculida</taxon>
        <taxon>Parameciidae</taxon>
        <taxon>Paramecium</taxon>
    </lineage>
</organism>
<evidence type="ECO:0000313" key="2">
    <source>
        <dbReference type="Proteomes" id="UP000000600"/>
    </source>
</evidence>
<proteinExistence type="predicted"/>
<dbReference type="InParanoid" id="A0D975"/>
<dbReference type="RefSeq" id="XP_001446989.1">
    <property type="nucleotide sequence ID" value="XM_001446952.1"/>
</dbReference>
<reference evidence="1 2" key="1">
    <citation type="journal article" date="2006" name="Nature">
        <title>Global trends of whole-genome duplications revealed by the ciliate Paramecium tetraurelia.</title>
        <authorList>
            <consortium name="Genoscope"/>
            <person name="Aury J.-M."/>
            <person name="Jaillon O."/>
            <person name="Duret L."/>
            <person name="Noel B."/>
            <person name="Jubin C."/>
            <person name="Porcel B.M."/>
            <person name="Segurens B."/>
            <person name="Daubin V."/>
            <person name="Anthouard V."/>
            <person name="Aiach N."/>
            <person name="Arnaiz O."/>
            <person name="Billaut A."/>
            <person name="Beisson J."/>
            <person name="Blanc I."/>
            <person name="Bouhouche K."/>
            <person name="Camara F."/>
            <person name="Duharcourt S."/>
            <person name="Guigo R."/>
            <person name="Gogendeau D."/>
            <person name="Katinka M."/>
            <person name="Keller A.-M."/>
            <person name="Kissmehl R."/>
            <person name="Klotz C."/>
            <person name="Koll F."/>
            <person name="Le Moue A."/>
            <person name="Lepere C."/>
            <person name="Malinsky S."/>
            <person name="Nowacki M."/>
            <person name="Nowak J.K."/>
            <person name="Plattner H."/>
            <person name="Poulain J."/>
            <person name="Ruiz F."/>
            <person name="Serrano V."/>
            <person name="Zagulski M."/>
            <person name="Dessen P."/>
            <person name="Betermier M."/>
            <person name="Weissenbach J."/>
            <person name="Scarpelli C."/>
            <person name="Schachter V."/>
            <person name="Sperling L."/>
            <person name="Meyer E."/>
            <person name="Cohen J."/>
            <person name="Wincker P."/>
        </authorList>
    </citation>
    <scope>NUCLEOTIDE SEQUENCE [LARGE SCALE GENOMIC DNA]</scope>
    <source>
        <strain evidence="1 2">Stock d4-2</strain>
    </source>
</reference>
<dbReference type="HOGENOM" id="CLU_2269053_0_0_1"/>
<accession>A0D975</accession>
<dbReference type="Proteomes" id="UP000000600">
    <property type="component" value="Unassembled WGS sequence"/>
</dbReference>
<keyword evidence="2" id="KW-1185">Reference proteome</keyword>
<dbReference type="GeneID" id="5032774"/>
<dbReference type="KEGG" id="ptm:GSPATT00039333001"/>
<name>A0D975_PARTE</name>
<evidence type="ECO:0000313" key="1">
    <source>
        <dbReference type="EMBL" id="CAK79592.1"/>
    </source>
</evidence>
<protein>
    <submittedName>
        <fullName evidence="1">Uncharacterized protein</fullName>
    </submittedName>
</protein>
<gene>
    <name evidence="1" type="ORF">GSPATT00039333001</name>
</gene>
<dbReference type="EMBL" id="CT868333">
    <property type="protein sequence ID" value="CAK79592.1"/>
    <property type="molecule type" value="Genomic_DNA"/>
</dbReference>